<comment type="caution">
    <text evidence="1">The sequence shown here is derived from an EMBL/GenBank/DDBJ whole genome shotgun (WGS) entry which is preliminary data.</text>
</comment>
<name>A0A9E1LYI5_9FIRM</name>
<reference evidence="1" key="1">
    <citation type="submission" date="2021-02" db="EMBL/GenBank/DDBJ databases">
        <title>Infant gut strain persistence is associated with maternal origin, phylogeny, and functional potential including surface adhesion and iron acquisition.</title>
        <authorList>
            <person name="Lou Y.C."/>
        </authorList>
    </citation>
    <scope>NUCLEOTIDE SEQUENCE</scope>
    <source>
        <strain evidence="1">L2_039_000G1_dasL2_039_000G1_maxbin2.maxbin.077</strain>
    </source>
</reference>
<dbReference type="EMBL" id="JAGZYH010000033">
    <property type="protein sequence ID" value="MBS6622318.1"/>
    <property type="molecule type" value="Genomic_DNA"/>
</dbReference>
<sequence length="76" mass="8729">MKVPKYIREKMHRIALCARMASDLDREVGLWLGQHGIDVEKLSDGGGWGYEELSYGNDVTDELCAQIEQMEAEQWK</sequence>
<organism evidence="1 2">
    <name type="scientific">Faecalibacterium prausnitzii</name>
    <dbReference type="NCBI Taxonomy" id="853"/>
    <lineage>
        <taxon>Bacteria</taxon>
        <taxon>Bacillati</taxon>
        <taxon>Bacillota</taxon>
        <taxon>Clostridia</taxon>
        <taxon>Eubacteriales</taxon>
        <taxon>Oscillospiraceae</taxon>
        <taxon>Faecalibacterium</taxon>
    </lineage>
</organism>
<gene>
    <name evidence="1" type="ORF">KH315_09200</name>
</gene>
<accession>A0A9E1LYI5</accession>
<protein>
    <submittedName>
        <fullName evidence="1">Uncharacterized protein</fullName>
    </submittedName>
</protein>
<proteinExistence type="predicted"/>
<dbReference type="Proteomes" id="UP000811365">
    <property type="component" value="Unassembled WGS sequence"/>
</dbReference>
<dbReference type="AlphaFoldDB" id="A0A9E1LYI5"/>
<evidence type="ECO:0000313" key="2">
    <source>
        <dbReference type="Proteomes" id="UP000811365"/>
    </source>
</evidence>
<evidence type="ECO:0000313" key="1">
    <source>
        <dbReference type="EMBL" id="MBS6622318.1"/>
    </source>
</evidence>